<gene>
    <name evidence="1" type="ORF">EYF80_020208</name>
</gene>
<dbReference type="EMBL" id="SRLO01000174">
    <property type="protein sequence ID" value="TNN69563.1"/>
    <property type="molecule type" value="Genomic_DNA"/>
</dbReference>
<organism evidence="1 2">
    <name type="scientific">Liparis tanakae</name>
    <name type="common">Tanaka's snailfish</name>
    <dbReference type="NCBI Taxonomy" id="230148"/>
    <lineage>
        <taxon>Eukaryota</taxon>
        <taxon>Metazoa</taxon>
        <taxon>Chordata</taxon>
        <taxon>Craniata</taxon>
        <taxon>Vertebrata</taxon>
        <taxon>Euteleostomi</taxon>
        <taxon>Actinopterygii</taxon>
        <taxon>Neopterygii</taxon>
        <taxon>Teleostei</taxon>
        <taxon>Neoteleostei</taxon>
        <taxon>Acanthomorphata</taxon>
        <taxon>Eupercaria</taxon>
        <taxon>Perciformes</taxon>
        <taxon>Cottioidei</taxon>
        <taxon>Cottales</taxon>
        <taxon>Liparidae</taxon>
        <taxon>Liparis</taxon>
    </lineage>
</organism>
<protein>
    <submittedName>
        <fullName evidence="1">Uncharacterized protein</fullName>
    </submittedName>
</protein>
<sequence length="161" mass="17761">MAMVLSAVAERGSAMFPPADGLPVSSGSSESPAAINKDQNPLTLVPVEVLVLPAGRSLFFGLLQNTENIKESHHDLLTVIQCYLLRRRYDWLRDSLSSSSLRLRSNRCVSDSRTDGIGRRVTAASESVRSCLRESIHWLFLEDCWMNSALCCCSVANESRS</sequence>
<reference evidence="1 2" key="1">
    <citation type="submission" date="2019-03" db="EMBL/GenBank/DDBJ databases">
        <title>First draft genome of Liparis tanakae, snailfish: a comprehensive survey of snailfish specific genes.</title>
        <authorList>
            <person name="Kim W."/>
            <person name="Song I."/>
            <person name="Jeong J.-H."/>
            <person name="Kim D."/>
            <person name="Kim S."/>
            <person name="Ryu S."/>
            <person name="Song J.Y."/>
            <person name="Lee S.K."/>
        </authorList>
    </citation>
    <scope>NUCLEOTIDE SEQUENCE [LARGE SCALE GENOMIC DNA]</scope>
    <source>
        <tissue evidence="1">Muscle</tissue>
    </source>
</reference>
<comment type="caution">
    <text evidence="1">The sequence shown here is derived from an EMBL/GenBank/DDBJ whole genome shotgun (WGS) entry which is preliminary data.</text>
</comment>
<dbReference type="AlphaFoldDB" id="A0A4Z2HX41"/>
<evidence type="ECO:0000313" key="2">
    <source>
        <dbReference type="Proteomes" id="UP000314294"/>
    </source>
</evidence>
<name>A0A4Z2HX41_9TELE</name>
<proteinExistence type="predicted"/>
<dbReference type="OrthoDB" id="10554148at2759"/>
<keyword evidence="2" id="KW-1185">Reference proteome</keyword>
<evidence type="ECO:0000313" key="1">
    <source>
        <dbReference type="EMBL" id="TNN69563.1"/>
    </source>
</evidence>
<dbReference type="Proteomes" id="UP000314294">
    <property type="component" value="Unassembled WGS sequence"/>
</dbReference>
<accession>A0A4Z2HX41</accession>